<dbReference type="SUPFAM" id="SSF56112">
    <property type="entry name" value="Protein kinase-like (PK-like)"/>
    <property type="match status" value="1"/>
</dbReference>
<dbReference type="Gene3D" id="3.30.200.20">
    <property type="entry name" value="Phosphorylase Kinase, domain 1"/>
    <property type="match status" value="1"/>
</dbReference>
<dbReference type="PROSITE" id="PS00108">
    <property type="entry name" value="PROTEIN_KINASE_ST"/>
    <property type="match status" value="1"/>
</dbReference>
<evidence type="ECO:0000256" key="1">
    <source>
        <dbReference type="ARBA" id="ARBA00022679"/>
    </source>
</evidence>
<keyword evidence="3 8" id="KW-0418">Kinase</keyword>
<evidence type="ECO:0000313" key="8">
    <source>
        <dbReference type="EMBL" id="MBB6034326.1"/>
    </source>
</evidence>
<dbReference type="Pfam" id="PF00069">
    <property type="entry name" value="Pkinase"/>
    <property type="match status" value="1"/>
</dbReference>
<dbReference type="PANTHER" id="PTHR43289">
    <property type="entry name" value="MITOGEN-ACTIVATED PROTEIN KINASE KINASE KINASE 20-RELATED"/>
    <property type="match status" value="1"/>
</dbReference>
<dbReference type="Gene3D" id="1.10.510.10">
    <property type="entry name" value="Transferase(Phosphotransferase) domain 1"/>
    <property type="match status" value="1"/>
</dbReference>
<dbReference type="Proteomes" id="UP000548476">
    <property type="component" value="Unassembled WGS sequence"/>
</dbReference>
<reference evidence="8 9" key="1">
    <citation type="submission" date="2020-08" db="EMBL/GenBank/DDBJ databases">
        <title>Genomic Encyclopedia of Type Strains, Phase IV (KMG-IV): sequencing the most valuable type-strain genomes for metagenomic binning, comparative biology and taxonomic classification.</title>
        <authorList>
            <person name="Goeker M."/>
        </authorList>
    </citation>
    <scope>NUCLEOTIDE SEQUENCE [LARGE SCALE GENOMIC DNA]</scope>
    <source>
        <strain evidence="8 9">YIM 65646</strain>
    </source>
</reference>
<feature type="compositionally biased region" description="Low complexity" evidence="6">
    <location>
        <begin position="362"/>
        <end position="394"/>
    </location>
</feature>
<evidence type="ECO:0000256" key="6">
    <source>
        <dbReference type="SAM" id="MobiDB-lite"/>
    </source>
</evidence>
<evidence type="ECO:0000256" key="3">
    <source>
        <dbReference type="ARBA" id="ARBA00022777"/>
    </source>
</evidence>
<feature type="compositionally biased region" description="Basic residues" evidence="6">
    <location>
        <begin position="395"/>
        <end position="407"/>
    </location>
</feature>
<keyword evidence="2 5" id="KW-0547">Nucleotide-binding</keyword>
<dbReference type="EMBL" id="JACHGT010000004">
    <property type="protein sequence ID" value="MBB6034326.1"/>
    <property type="molecule type" value="Genomic_DNA"/>
</dbReference>
<dbReference type="SMART" id="SM00220">
    <property type="entry name" value="S_TKc"/>
    <property type="match status" value="1"/>
</dbReference>
<dbReference type="InterPro" id="IPR000719">
    <property type="entry name" value="Prot_kinase_dom"/>
</dbReference>
<dbReference type="CDD" id="cd14014">
    <property type="entry name" value="STKc_PknB_like"/>
    <property type="match status" value="1"/>
</dbReference>
<accession>A0A841FDG6</accession>
<protein>
    <submittedName>
        <fullName evidence="8">Serine/threonine protein kinase</fullName>
    </submittedName>
</protein>
<keyword evidence="9" id="KW-1185">Reference proteome</keyword>
<keyword evidence="8" id="KW-0723">Serine/threonine-protein kinase</keyword>
<gene>
    <name evidence="8" type="ORF">HNR73_002176</name>
</gene>
<feature type="domain" description="Protein kinase" evidence="7">
    <location>
        <begin position="20"/>
        <end position="272"/>
    </location>
</feature>
<sequence>MDGRVMEALGADDPRDAGPYPLLARLGRGGMGQVFLGRSPGGRLVAVKIVHRTLAGDPEFRRRFALEVDAARRVGGFYTAQVVDAGTDADPPWLVTAYIPGPSLQEAVAAHGPLPPDVIRVLGSGLAEGLAAVHASAIVHRDLKPANVLIAEDGPRVIDFGIARALDAVHHSTLVSGTAGFMSPEQALGETTGPPGDVFSLGCVLAFAATGRGPFGTGRPAALAYRVVYREPDLSGMPAELLPLMRECLAKDPAARPSLADVLARLGGEDAIWPPPALGAMISERRRVPVPVRRGPSRATRVAVAPARRAAVRSSAVTSPATSSTPRSSTPTGSSTPERPAASRTTASPSRAAGGPRRSSATTRCGTRSSTPPPRSRSSPACTRTPPTSPGSPLRRTRRRAPRSRSA</sequence>
<dbReference type="GO" id="GO:0004674">
    <property type="term" value="F:protein serine/threonine kinase activity"/>
    <property type="evidence" value="ECO:0007669"/>
    <property type="project" value="UniProtKB-KW"/>
</dbReference>
<keyword evidence="1" id="KW-0808">Transferase</keyword>
<dbReference type="InterPro" id="IPR008271">
    <property type="entry name" value="Ser/Thr_kinase_AS"/>
</dbReference>
<proteinExistence type="predicted"/>
<dbReference type="AlphaFoldDB" id="A0A841FDG6"/>
<organism evidence="8 9">
    <name type="scientific">Phytomonospora endophytica</name>
    <dbReference type="NCBI Taxonomy" id="714109"/>
    <lineage>
        <taxon>Bacteria</taxon>
        <taxon>Bacillati</taxon>
        <taxon>Actinomycetota</taxon>
        <taxon>Actinomycetes</taxon>
        <taxon>Micromonosporales</taxon>
        <taxon>Micromonosporaceae</taxon>
        <taxon>Phytomonospora</taxon>
    </lineage>
</organism>
<evidence type="ECO:0000256" key="4">
    <source>
        <dbReference type="ARBA" id="ARBA00022840"/>
    </source>
</evidence>
<evidence type="ECO:0000259" key="7">
    <source>
        <dbReference type="PROSITE" id="PS50011"/>
    </source>
</evidence>
<dbReference type="RefSeq" id="WP_203686174.1">
    <property type="nucleotide sequence ID" value="NZ_BONT01000045.1"/>
</dbReference>
<feature type="region of interest" description="Disordered" evidence="6">
    <location>
        <begin position="292"/>
        <end position="407"/>
    </location>
</feature>
<dbReference type="InterPro" id="IPR011009">
    <property type="entry name" value="Kinase-like_dom_sf"/>
</dbReference>
<evidence type="ECO:0000313" key="9">
    <source>
        <dbReference type="Proteomes" id="UP000548476"/>
    </source>
</evidence>
<evidence type="ECO:0000256" key="2">
    <source>
        <dbReference type="ARBA" id="ARBA00022741"/>
    </source>
</evidence>
<feature type="binding site" evidence="5">
    <location>
        <position position="48"/>
    </location>
    <ligand>
        <name>ATP</name>
        <dbReference type="ChEBI" id="CHEBI:30616"/>
    </ligand>
</feature>
<dbReference type="InterPro" id="IPR017441">
    <property type="entry name" value="Protein_kinase_ATP_BS"/>
</dbReference>
<dbReference type="PROSITE" id="PS00107">
    <property type="entry name" value="PROTEIN_KINASE_ATP"/>
    <property type="match status" value="1"/>
</dbReference>
<comment type="caution">
    <text evidence="8">The sequence shown here is derived from an EMBL/GenBank/DDBJ whole genome shotgun (WGS) entry which is preliminary data.</text>
</comment>
<dbReference type="PROSITE" id="PS50011">
    <property type="entry name" value="PROTEIN_KINASE_DOM"/>
    <property type="match status" value="1"/>
</dbReference>
<name>A0A841FDG6_9ACTN</name>
<evidence type="ECO:0000256" key="5">
    <source>
        <dbReference type="PROSITE-ProRule" id="PRU10141"/>
    </source>
</evidence>
<dbReference type="PANTHER" id="PTHR43289:SF34">
    <property type="entry name" value="SERINE_THREONINE-PROTEIN KINASE YBDM-RELATED"/>
    <property type="match status" value="1"/>
</dbReference>
<feature type="compositionally biased region" description="Low complexity" evidence="6">
    <location>
        <begin position="292"/>
        <end position="353"/>
    </location>
</feature>
<dbReference type="GO" id="GO:0005524">
    <property type="term" value="F:ATP binding"/>
    <property type="evidence" value="ECO:0007669"/>
    <property type="project" value="UniProtKB-UniRule"/>
</dbReference>
<keyword evidence="4 5" id="KW-0067">ATP-binding</keyword>